<comment type="caution">
    <text evidence="1">The sequence shown here is derived from an EMBL/GenBank/DDBJ whole genome shotgun (WGS) entry which is preliminary data.</text>
</comment>
<dbReference type="PaxDb" id="73239-Q7RGD4"/>
<organism evidence="1 2">
    <name type="scientific">Plasmodium yoelii yoelii</name>
    <dbReference type="NCBI Taxonomy" id="73239"/>
    <lineage>
        <taxon>Eukaryota</taxon>
        <taxon>Sar</taxon>
        <taxon>Alveolata</taxon>
        <taxon>Apicomplexa</taxon>
        <taxon>Aconoidasida</taxon>
        <taxon>Haemosporida</taxon>
        <taxon>Plasmodiidae</taxon>
        <taxon>Plasmodium</taxon>
        <taxon>Plasmodium (Vinckeia)</taxon>
    </lineage>
</organism>
<keyword evidence="2" id="KW-1185">Reference proteome</keyword>
<accession>Q7RGD4</accession>
<sequence>MLTIYEVALCNIIISYYINLDNPELYSIMHIII</sequence>
<evidence type="ECO:0000313" key="1">
    <source>
        <dbReference type="EMBL" id="EAA16272.1"/>
    </source>
</evidence>
<gene>
    <name evidence="1" type="ORF">PY04413</name>
</gene>
<feature type="non-terminal residue" evidence="1">
    <location>
        <position position="33"/>
    </location>
</feature>
<dbReference type="Proteomes" id="UP000008553">
    <property type="component" value="Unassembled WGS sequence"/>
</dbReference>
<name>Q7RGD4_PLAYO</name>
<protein>
    <submittedName>
        <fullName evidence="1">Uncharacterized protein</fullName>
    </submittedName>
</protein>
<evidence type="ECO:0000313" key="2">
    <source>
        <dbReference type="Proteomes" id="UP000008553"/>
    </source>
</evidence>
<proteinExistence type="predicted"/>
<dbReference type="EMBL" id="AABL01001337">
    <property type="protein sequence ID" value="EAA16272.1"/>
    <property type="molecule type" value="Genomic_DNA"/>
</dbReference>
<reference evidence="1 2" key="1">
    <citation type="journal article" date="2002" name="Nature">
        <title>Genome sequence and comparative analysis of the model rodent malaria parasite Plasmodium yoelii yoelii.</title>
        <authorList>
            <person name="Carlton J.M."/>
            <person name="Angiuoli S.V."/>
            <person name="Suh B.B."/>
            <person name="Kooij T.W."/>
            <person name="Pertea M."/>
            <person name="Silva J.C."/>
            <person name="Ermolaeva M.D."/>
            <person name="Allen J.E."/>
            <person name="Selengut J.D."/>
            <person name="Koo H.L."/>
            <person name="Peterson J.D."/>
            <person name="Pop M."/>
            <person name="Kosack D.S."/>
            <person name="Shumway M.F."/>
            <person name="Bidwell S.L."/>
            <person name="Shallom S.J."/>
            <person name="van Aken S.E."/>
            <person name="Riedmuller S.B."/>
            <person name="Feldblyum T.V."/>
            <person name="Cho J.K."/>
            <person name="Quackenbush J."/>
            <person name="Sedegah M."/>
            <person name="Shoaibi A."/>
            <person name="Cummings L.M."/>
            <person name="Florens L."/>
            <person name="Yates J.R."/>
            <person name="Raine J.D."/>
            <person name="Sinden R.E."/>
            <person name="Harris M.A."/>
            <person name="Cunningham D.A."/>
            <person name="Preiser P.R."/>
            <person name="Bergman L.W."/>
            <person name="Vaidya A.B."/>
            <person name="van Lin L.H."/>
            <person name="Janse C.J."/>
            <person name="Waters A.P."/>
            <person name="Smith H.O."/>
            <person name="White O.R."/>
            <person name="Salzberg S.L."/>
            <person name="Venter J.C."/>
            <person name="Fraser C.M."/>
            <person name="Hoffman S.L."/>
            <person name="Gardner M.J."/>
            <person name="Carucci D.J."/>
        </authorList>
    </citation>
    <scope>NUCLEOTIDE SEQUENCE [LARGE SCALE GENOMIC DNA]</scope>
    <source>
        <strain evidence="1 2">17XNL</strain>
    </source>
</reference>
<dbReference type="AlphaFoldDB" id="Q7RGD4"/>
<dbReference type="InParanoid" id="Q7RGD4"/>